<protein>
    <submittedName>
        <fullName evidence="1">Uncharacterized protein</fullName>
    </submittedName>
</protein>
<proteinExistence type="predicted"/>
<comment type="caution">
    <text evidence="1">The sequence shown here is derived from an EMBL/GenBank/DDBJ whole genome shotgun (WGS) entry which is preliminary data.</text>
</comment>
<reference evidence="1 2" key="1">
    <citation type="submission" date="2016-07" db="EMBL/GenBank/DDBJ databases">
        <title>Genome analysis of Sphingobacterium siyangense T12B17.</title>
        <authorList>
            <person name="Xu D."/>
            <person name="Su Y."/>
            <person name="Zheng S."/>
        </authorList>
    </citation>
    <scope>NUCLEOTIDE SEQUENCE [LARGE SCALE GENOMIC DNA]</scope>
    <source>
        <strain evidence="1 2">T12B17</strain>
    </source>
</reference>
<gene>
    <name evidence="1" type="ORF">BCY89_13540</name>
</gene>
<evidence type="ECO:0000313" key="2">
    <source>
        <dbReference type="Proteomes" id="UP000286402"/>
    </source>
</evidence>
<dbReference type="Proteomes" id="UP000286402">
    <property type="component" value="Unassembled WGS sequence"/>
</dbReference>
<organism evidence="1 2">
    <name type="scientific">Sphingobacterium siyangense</name>
    <dbReference type="NCBI Taxonomy" id="459529"/>
    <lineage>
        <taxon>Bacteria</taxon>
        <taxon>Pseudomonadati</taxon>
        <taxon>Bacteroidota</taxon>
        <taxon>Sphingobacteriia</taxon>
        <taxon>Sphingobacteriales</taxon>
        <taxon>Sphingobacteriaceae</taxon>
        <taxon>Sphingobacterium</taxon>
    </lineage>
</organism>
<evidence type="ECO:0000313" key="1">
    <source>
        <dbReference type="EMBL" id="RKF33302.1"/>
    </source>
</evidence>
<name>A0A420FK43_9SPHI</name>
<dbReference type="AlphaFoldDB" id="A0A420FK43"/>
<keyword evidence="2" id="KW-1185">Reference proteome</keyword>
<sequence length="318" mass="37513">MEQRLIKLFRLLLLLSFIFVNVSLFSRPKYFVMPDKPENYSIDQYKLSTEKLYGIEKNVELFTLTFHNGTDSISKDKINANTQLNIILIAVLPDLLGSTDWKEINLDTIKDDIITTSVLNRLFRINTLSGLDDPYGPKTKYFDEYQIIRKIGKKYFASKHCLIQFFAVRNRPSIFQNVFGTINIEQEPLKITEMETIFKKRYPGTNFPPYTIGDTPYSYSSAIDYLRDRKEYLSKTIKFQNNEIGYQFWTYTNWHTHDHELEVDRGIDRFVYVPGKGIVGGSFDFYFYFHRKKLPIKYSDFLNNVKDEKVMIAPEFKV</sequence>
<dbReference type="EMBL" id="MCAQ01000026">
    <property type="protein sequence ID" value="RKF33302.1"/>
    <property type="molecule type" value="Genomic_DNA"/>
</dbReference>
<accession>A0A420FK43</accession>